<keyword evidence="4" id="KW-0158">Chromosome</keyword>
<feature type="compositionally biased region" description="Basic residues" evidence="6">
    <location>
        <begin position="81"/>
        <end position="93"/>
    </location>
</feature>
<sequence length="488" mass="55863">MAWDPRLYGPVEVPVNRWNEPFEESVKILCKRTHSEEQDCKARGNKHCRMAGSSDEAGESDSRPACKYGEKCYQKNPQHHEKFKHPPKKKKRGKPTEEETVKVSKRSKTEDAGHSSPSQEVLDALEEDIDEDILRGDGKDRYQTEDPDVTAQDFIVQDSPEDVKFSVEQKFLLEMPQEFFDFWDCCSNINKEKPEEALVKAGLTLVGPYDVMTGKLKELKERKVSNYVCHWRYYYDPPEFMVCTLLLSLLNCSLSHVQTVIAGDEDEFHIGYYRDDPFHMPVFVASMSSVKQGQLKPLGENIFAGLIPITEDEGRNPFKKVPLQRLYQEIESFANKKNYSLLAVTPDMKKRNKKVVAKTFHGAGIVVPVHNDVGYRELPETYGSLKKMLKKMADSKNEDEQIKNFDDIQEIITNVQFAFDEGDHGMGVEFGICLFTYGGQVFHKPIIHLLGVGYELLGREPYVDILQAHLRNRRRGSQLSIMDVNTHG</sequence>
<comment type="subcellular location">
    <subcellularLocation>
        <location evidence="2">Chromosome</location>
    </subcellularLocation>
    <subcellularLocation>
        <location evidence="1">Nucleus</location>
    </subcellularLocation>
</comment>
<evidence type="ECO:0000313" key="8">
    <source>
        <dbReference type="EMBL" id="KAG0715761.1"/>
    </source>
</evidence>
<accession>A0A8J4Y0M7</accession>
<dbReference type="PANTHER" id="PTHR13386">
    <property type="entry name" value="HISTONE PARYLATION FACTOR 1"/>
    <property type="match status" value="1"/>
</dbReference>
<dbReference type="GO" id="GO:0072572">
    <property type="term" value="F:poly-ADP-D-ribose binding"/>
    <property type="evidence" value="ECO:0007669"/>
    <property type="project" value="TreeGrafter"/>
</dbReference>
<dbReference type="PANTHER" id="PTHR13386:SF1">
    <property type="entry name" value="HISTONE PARYLATION FACTOR 1"/>
    <property type="match status" value="1"/>
</dbReference>
<dbReference type="GO" id="GO:0042393">
    <property type="term" value="F:histone binding"/>
    <property type="evidence" value="ECO:0007669"/>
    <property type="project" value="InterPro"/>
</dbReference>
<reference evidence="8" key="1">
    <citation type="submission" date="2020-07" db="EMBL/GenBank/DDBJ databases">
        <title>The High-quality genome of the commercially important snow crab, Chionoecetes opilio.</title>
        <authorList>
            <person name="Jeong J.-H."/>
            <person name="Ryu S."/>
        </authorList>
    </citation>
    <scope>NUCLEOTIDE SEQUENCE</scope>
    <source>
        <strain evidence="8">MADBK_172401_WGS</strain>
        <tissue evidence="8">Digestive gland</tissue>
    </source>
</reference>
<proteinExistence type="inferred from homology"/>
<keyword evidence="9" id="KW-1185">Reference proteome</keyword>
<evidence type="ECO:0000256" key="1">
    <source>
        <dbReference type="ARBA" id="ARBA00004123"/>
    </source>
</evidence>
<dbReference type="Pfam" id="PF10283">
    <property type="entry name" value="zf-CCHH"/>
    <property type="match status" value="1"/>
</dbReference>
<dbReference type="GO" id="GO:0006974">
    <property type="term" value="P:DNA damage response"/>
    <property type="evidence" value="ECO:0007669"/>
    <property type="project" value="InterPro"/>
</dbReference>
<dbReference type="EMBL" id="JACEEZ010019404">
    <property type="protein sequence ID" value="KAG0715761.1"/>
    <property type="molecule type" value="Genomic_DNA"/>
</dbReference>
<dbReference type="InterPro" id="IPR019406">
    <property type="entry name" value="APLF_PBZ"/>
</dbReference>
<keyword evidence="5" id="KW-0539">Nucleus</keyword>
<feature type="domain" description="PBZ-type" evidence="7">
    <location>
        <begin position="63"/>
        <end position="88"/>
    </location>
</feature>
<feature type="compositionally biased region" description="Basic and acidic residues" evidence="6">
    <location>
        <begin position="60"/>
        <end position="73"/>
    </location>
</feature>
<evidence type="ECO:0000313" key="9">
    <source>
        <dbReference type="Proteomes" id="UP000770661"/>
    </source>
</evidence>
<protein>
    <submittedName>
        <fullName evidence="8">Histone PARylation factor 1</fullName>
    </submittedName>
</protein>
<dbReference type="Pfam" id="PF10228">
    <property type="entry name" value="HPF1"/>
    <property type="match status" value="2"/>
</dbReference>
<dbReference type="OrthoDB" id="416496at2759"/>
<evidence type="ECO:0000256" key="5">
    <source>
        <dbReference type="ARBA" id="ARBA00023242"/>
    </source>
</evidence>
<evidence type="ECO:0000259" key="7">
    <source>
        <dbReference type="Pfam" id="PF10283"/>
    </source>
</evidence>
<feature type="compositionally biased region" description="Basic and acidic residues" evidence="6">
    <location>
        <begin position="33"/>
        <end position="42"/>
    </location>
</feature>
<comment type="similarity">
    <text evidence="3">Belongs to the HPF1 family.</text>
</comment>
<organism evidence="8 9">
    <name type="scientific">Chionoecetes opilio</name>
    <name type="common">Atlantic snow crab</name>
    <name type="synonym">Cancer opilio</name>
    <dbReference type="NCBI Taxonomy" id="41210"/>
    <lineage>
        <taxon>Eukaryota</taxon>
        <taxon>Metazoa</taxon>
        <taxon>Ecdysozoa</taxon>
        <taxon>Arthropoda</taxon>
        <taxon>Crustacea</taxon>
        <taxon>Multicrustacea</taxon>
        <taxon>Malacostraca</taxon>
        <taxon>Eumalacostraca</taxon>
        <taxon>Eucarida</taxon>
        <taxon>Decapoda</taxon>
        <taxon>Pleocyemata</taxon>
        <taxon>Brachyura</taxon>
        <taxon>Eubrachyura</taxon>
        <taxon>Majoidea</taxon>
        <taxon>Majidae</taxon>
        <taxon>Chionoecetes</taxon>
    </lineage>
</organism>
<dbReference type="AlphaFoldDB" id="A0A8J4Y0M7"/>
<evidence type="ECO:0000256" key="6">
    <source>
        <dbReference type="SAM" id="MobiDB-lite"/>
    </source>
</evidence>
<feature type="region of interest" description="Disordered" evidence="6">
    <location>
        <begin position="33"/>
        <end position="123"/>
    </location>
</feature>
<name>A0A8J4Y0M7_CHIOP</name>
<evidence type="ECO:0000256" key="2">
    <source>
        <dbReference type="ARBA" id="ARBA00004286"/>
    </source>
</evidence>
<dbReference type="GO" id="GO:0005694">
    <property type="term" value="C:chromosome"/>
    <property type="evidence" value="ECO:0007669"/>
    <property type="project" value="UniProtKB-SubCell"/>
</dbReference>
<dbReference type="Proteomes" id="UP000770661">
    <property type="component" value="Unassembled WGS sequence"/>
</dbReference>
<evidence type="ECO:0000256" key="3">
    <source>
        <dbReference type="ARBA" id="ARBA00010803"/>
    </source>
</evidence>
<feature type="compositionally biased region" description="Basic and acidic residues" evidence="6">
    <location>
        <begin position="94"/>
        <end position="113"/>
    </location>
</feature>
<dbReference type="InterPro" id="IPR019361">
    <property type="entry name" value="HPF1"/>
</dbReference>
<gene>
    <name evidence="8" type="primary">HPF1_1</name>
    <name evidence="8" type="ORF">GWK47_011231</name>
</gene>
<dbReference type="GO" id="GO:0005634">
    <property type="term" value="C:nucleus"/>
    <property type="evidence" value="ECO:0007669"/>
    <property type="project" value="UniProtKB-SubCell"/>
</dbReference>
<comment type="caution">
    <text evidence="8">The sequence shown here is derived from an EMBL/GenBank/DDBJ whole genome shotgun (WGS) entry which is preliminary data.</text>
</comment>
<evidence type="ECO:0000256" key="4">
    <source>
        <dbReference type="ARBA" id="ARBA00022454"/>
    </source>
</evidence>